<sequence>MLLATIIWVILCGSIFLMGCFILGHTIFNLVHATLCIGEVCNIEISGGTKASAVKFQLIAKYKGKMIKVEPLTTLTILPFWENAQLKRFQKKYLGKQMKVYINVNGSSYLKQFLPRLFLMGIFCIVLSVYAFIIPYI</sequence>
<feature type="transmembrane region" description="Helical" evidence="1">
    <location>
        <begin position="117"/>
        <end position="136"/>
    </location>
</feature>
<feature type="transmembrane region" description="Helical" evidence="1">
    <location>
        <begin position="6"/>
        <end position="28"/>
    </location>
</feature>
<evidence type="ECO:0000313" key="3">
    <source>
        <dbReference type="Proteomes" id="UP000464754"/>
    </source>
</evidence>
<protein>
    <submittedName>
        <fullName evidence="2">Uncharacterized protein</fullName>
    </submittedName>
</protein>
<reference evidence="3" key="1">
    <citation type="submission" date="2019-05" db="EMBL/GenBank/DDBJ databases">
        <title>Complete genome sequencing of Absiella argi strain JCM 30884.</title>
        <authorList>
            <person name="Sakamoto M."/>
            <person name="Murakami T."/>
            <person name="Mori H."/>
        </authorList>
    </citation>
    <scope>NUCLEOTIDE SEQUENCE [LARGE SCALE GENOMIC DNA]</scope>
    <source>
        <strain evidence="3">JCM 30884</strain>
    </source>
</reference>
<keyword evidence="1" id="KW-1133">Transmembrane helix</keyword>
<evidence type="ECO:0000313" key="2">
    <source>
        <dbReference type="EMBL" id="BBK22486.1"/>
    </source>
</evidence>
<name>A0A6N4TH04_9FIRM</name>
<keyword evidence="3" id="KW-1185">Reference proteome</keyword>
<gene>
    <name evidence="2" type="ORF">Aargi30884_13890</name>
</gene>
<proteinExistence type="predicted"/>
<organism evidence="2 3">
    <name type="scientific">Amedibacterium intestinale</name>
    <dbReference type="NCBI Taxonomy" id="2583452"/>
    <lineage>
        <taxon>Bacteria</taxon>
        <taxon>Bacillati</taxon>
        <taxon>Bacillota</taxon>
        <taxon>Erysipelotrichia</taxon>
        <taxon>Erysipelotrichales</taxon>
        <taxon>Erysipelotrichaceae</taxon>
        <taxon>Amedibacterium</taxon>
    </lineage>
</organism>
<dbReference type="EMBL" id="AP019695">
    <property type="protein sequence ID" value="BBK22486.1"/>
    <property type="molecule type" value="Genomic_DNA"/>
</dbReference>
<accession>A0A6N4TH04</accession>
<evidence type="ECO:0000256" key="1">
    <source>
        <dbReference type="SAM" id="Phobius"/>
    </source>
</evidence>
<dbReference type="KEGG" id="aarg:Aargi30884_13890"/>
<dbReference type="Proteomes" id="UP000464754">
    <property type="component" value="Chromosome"/>
</dbReference>
<dbReference type="AlphaFoldDB" id="A0A6N4TH04"/>
<keyword evidence="1" id="KW-0472">Membrane</keyword>
<keyword evidence="1" id="KW-0812">Transmembrane</keyword>